<sequence>MLISRANKMRAKKPGTVLEQELKTLYRGVETFVLFIGCARSGHSLVGAILDAHPEIMIPHEFRVLSNWNYYKNKSKGDSEMLKNRLFFDLHALSREQAMFGNRASNCLHGYSYHVPGQWQGKFKEKLKVIGDKKGTGTSHLLFKSENFHVLEEIQRTLKIPLKFIHVIRNPFDNIATKVLRQLHTRDSARGGSFKVNDSILLDSVITSHFKLIESAQKLHHHEDFEVIDIYSHEIITNPQENLRKLCSFLGVASDEEYIDAASKLLYTQPSKTRHSVVWSTEQRARVTNEMKQYKFMKPFTFESL</sequence>
<accession>A0ABN8Q181</accession>
<gene>
    <name evidence="6" type="ORF">PEVE_00001632</name>
</gene>
<dbReference type="EC" id="2.8.2.20" evidence="2 5"/>
<keyword evidence="7" id="KW-1185">Reference proteome</keyword>
<name>A0ABN8Q181_9CNID</name>
<comment type="function">
    <text evidence="5">Catalyzes the O-sulfation of tyrosine residues within acidic motifs of polypeptides, using 3'-phosphoadenylyl sulfate (PAPS) as cosubstrate.</text>
</comment>
<dbReference type="SUPFAM" id="SSF52540">
    <property type="entry name" value="P-loop containing nucleoside triphosphate hydrolases"/>
    <property type="match status" value="1"/>
</dbReference>
<dbReference type="PANTHER" id="PTHR12788:SF8">
    <property type="entry name" value="PROTEIN-TYROSINE SULFOTRANSFERASE"/>
    <property type="match status" value="1"/>
</dbReference>
<keyword evidence="3 5" id="KW-0808">Transferase</keyword>
<evidence type="ECO:0000313" key="6">
    <source>
        <dbReference type="EMBL" id="CAH3155144.1"/>
    </source>
</evidence>
<evidence type="ECO:0000256" key="2">
    <source>
        <dbReference type="ARBA" id="ARBA00013262"/>
    </source>
</evidence>
<dbReference type="Pfam" id="PF13469">
    <property type="entry name" value="Sulfotransfer_3"/>
    <property type="match status" value="1"/>
</dbReference>
<comment type="similarity">
    <text evidence="1 5">Belongs to the protein sulfotransferase family.</text>
</comment>
<organism evidence="6 7">
    <name type="scientific">Porites evermanni</name>
    <dbReference type="NCBI Taxonomy" id="104178"/>
    <lineage>
        <taxon>Eukaryota</taxon>
        <taxon>Metazoa</taxon>
        <taxon>Cnidaria</taxon>
        <taxon>Anthozoa</taxon>
        <taxon>Hexacorallia</taxon>
        <taxon>Scleractinia</taxon>
        <taxon>Fungiina</taxon>
        <taxon>Poritidae</taxon>
        <taxon>Porites</taxon>
    </lineage>
</organism>
<dbReference type="InterPro" id="IPR026634">
    <property type="entry name" value="TPST-like"/>
</dbReference>
<comment type="catalytic activity">
    <reaction evidence="4 5">
        <text>L-tyrosyl-[protein] + 3'-phosphoadenylyl sulfate = O-sulfo-L-tyrosine-[protein] + adenosine 3',5'-bisphosphate + H(+)</text>
        <dbReference type="Rhea" id="RHEA:16801"/>
        <dbReference type="Rhea" id="RHEA-COMP:10136"/>
        <dbReference type="Rhea" id="RHEA-COMP:11688"/>
        <dbReference type="ChEBI" id="CHEBI:15378"/>
        <dbReference type="ChEBI" id="CHEBI:46858"/>
        <dbReference type="ChEBI" id="CHEBI:58339"/>
        <dbReference type="ChEBI" id="CHEBI:58343"/>
        <dbReference type="ChEBI" id="CHEBI:65286"/>
        <dbReference type="EC" id="2.8.2.20"/>
    </reaction>
</comment>
<dbReference type="Gene3D" id="3.40.50.300">
    <property type="entry name" value="P-loop containing nucleotide triphosphate hydrolases"/>
    <property type="match status" value="1"/>
</dbReference>
<evidence type="ECO:0000313" key="7">
    <source>
        <dbReference type="Proteomes" id="UP001159427"/>
    </source>
</evidence>
<evidence type="ECO:0000256" key="3">
    <source>
        <dbReference type="ARBA" id="ARBA00022679"/>
    </source>
</evidence>
<evidence type="ECO:0000256" key="1">
    <source>
        <dbReference type="ARBA" id="ARBA00009988"/>
    </source>
</evidence>
<dbReference type="InterPro" id="IPR027417">
    <property type="entry name" value="P-loop_NTPase"/>
</dbReference>
<evidence type="ECO:0000256" key="5">
    <source>
        <dbReference type="RuleBase" id="RU365018"/>
    </source>
</evidence>
<proteinExistence type="inferred from homology"/>
<protein>
    <recommendedName>
        <fullName evidence="2 5">Protein-tyrosine sulfotransferase</fullName>
        <ecNumber evidence="2 5">2.8.2.20</ecNumber>
    </recommendedName>
</protein>
<reference evidence="6 7" key="1">
    <citation type="submission" date="2022-05" db="EMBL/GenBank/DDBJ databases">
        <authorList>
            <consortium name="Genoscope - CEA"/>
            <person name="William W."/>
        </authorList>
    </citation>
    <scope>NUCLEOTIDE SEQUENCE [LARGE SCALE GENOMIC DNA]</scope>
</reference>
<dbReference type="EMBL" id="CALNXI010001092">
    <property type="protein sequence ID" value="CAH3155144.1"/>
    <property type="molecule type" value="Genomic_DNA"/>
</dbReference>
<evidence type="ECO:0000256" key="4">
    <source>
        <dbReference type="ARBA" id="ARBA00048460"/>
    </source>
</evidence>
<dbReference type="PANTHER" id="PTHR12788">
    <property type="entry name" value="PROTEIN-TYROSINE SULFOTRANSFERASE 2"/>
    <property type="match status" value="1"/>
</dbReference>
<comment type="caution">
    <text evidence="6">The sequence shown here is derived from an EMBL/GenBank/DDBJ whole genome shotgun (WGS) entry which is preliminary data.</text>
</comment>
<dbReference type="Proteomes" id="UP001159427">
    <property type="component" value="Unassembled WGS sequence"/>
</dbReference>